<protein>
    <submittedName>
        <fullName evidence="1">Uncharacterized protein</fullName>
    </submittedName>
</protein>
<sequence length="781" mass="93169">MIILSSIYYFLINCKFCRNQTDCLILFCFGVLNTKFIEFYWIENDEYISEDIASKNEIRMVSDDLKAEDNDMKGIKRKTTIENPKTFKRRKLTRNIIVSTVEYFLSIFKKLIIENNDEHYTLKIEVKYFTYEDFNIFLSYYKTFYFPFSNFSVRNFILFLNIFEYLDILIDENFYKIVDLFLFQLCDLVKNKSINLEEEISQQKNKPMFSKHMVKIIFERFYKNYISLKSENLELLENIIKDLLLNEYDVELINSDLGLVSMSDDLIDIFEIILKKNHYCQNMFYLIFSIFDIKKVIFHRLIINLHKINNIIEFVLENIDEVVFYNMLIKDETIEFLNNNSIFNNLKHIHFINTKIISKNIFSDILLSKLKSIFIIFDLDMAIQNNIHKDKNIQAVIQVLKYKIENNFKENISRLIIQERLTLEKCLHYTFTKNTKLKTVNDLIFFRKEIFKIVIFPKASLSLELLSFIDILPNLKSIEINLSSLKNEITFVDQRYLFKNIIKISFKRCLLTKTILETIVILPDIQILEFSFPLNNTIREFDLTHDFKNTDTVFLLFLKSFKKIECLSFVGENLFKKLFFNDFTEYISNSELKSFSIILEYCIATNNFSFSCETLQDLQIGNKFPCGTLNSIFSSAKTKGLQKFSIFDCFIDKTDSFAFKNLNNLVDLEIENFNLENIYFHDLFSPETEYVIIELNLSSIKISRNDIQQICKFKHLKRLNLNDCKFEYNTFDSIKRFHLPDIEDFNFVYTNLKIFDLDTKNLIEELGEYFCQFTMQMIGID</sequence>
<accession>A0A4Q9L0B5</accession>
<dbReference type="EMBL" id="PITJ01001002">
    <property type="protein sequence ID" value="TBU00446.1"/>
    <property type="molecule type" value="Genomic_DNA"/>
</dbReference>
<comment type="caution">
    <text evidence="1">The sequence shown here is derived from an EMBL/GenBank/DDBJ whole genome shotgun (WGS) entry which is preliminary data.</text>
</comment>
<name>A0A4Q9L0B5_9MICR</name>
<dbReference type="SUPFAM" id="SSF52047">
    <property type="entry name" value="RNI-like"/>
    <property type="match status" value="1"/>
</dbReference>
<gene>
    <name evidence="1" type="ORF">CWI37_1002p0010</name>
</gene>
<evidence type="ECO:0000313" key="1">
    <source>
        <dbReference type="EMBL" id="TBU00446.1"/>
    </source>
</evidence>
<dbReference type="AlphaFoldDB" id="A0A4Q9L0B5"/>
<dbReference type="InterPro" id="IPR032675">
    <property type="entry name" value="LRR_dom_sf"/>
</dbReference>
<organism evidence="1 2">
    <name type="scientific">Hamiltosporidium tvaerminnensis</name>
    <dbReference type="NCBI Taxonomy" id="1176355"/>
    <lineage>
        <taxon>Eukaryota</taxon>
        <taxon>Fungi</taxon>
        <taxon>Fungi incertae sedis</taxon>
        <taxon>Microsporidia</taxon>
        <taxon>Dubosqiidae</taxon>
        <taxon>Hamiltosporidium</taxon>
    </lineage>
</organism>
<dbReference type="VEuPathDB" id="MicrosporidiaDB:CWI37_1002p0010"/>
<proteinExistence type="predicted"/>
<dbReference type="Gene3D" id="3.80.10.10">
    <property type="entry name" value="Ribonuclease Inhibitor"/>
    <property type="match status" value="1"/>
</dbReference>
<evidence type="ECO:0000313" key="2">
    <source>
        <dbReference type="Proteomes" id="UP000292362"/>
    </source>
</evidence>
<dbReference type="Proteomes" id="UP000292362">
    <property type="component" value="Unassembled WGS sequence"/>
</dbReference>
<reference evidence="1 2" key="1">
    <citation type="submission" date="2017-12" db="EMBL/GenBank/DDBJ databases">
        <authorList>
            <person name="Pombert J.-F."/>
            <person name="Haag K.L."/>
            <person name="Ebert D."/>
        </authorList>
    </citation>
    <scope>NUCLEOTIDE SEQUENCE [LARGE SCALE GENOMIC DNA]</scope>
    <source>
        <strain evidence="1">FI-OER-3-3</strain>
    </source>
</reference>